<accession>A0A645EN45</accession>
<dbReference type="EMBL" id="VSSQ01049164">
    <property type="protein sequence ID" value="MPN03237.1"/>
    <property type="molecule type" value="Genomic_DNA"/>
</dbReference>
<gene>
    <name evidence="1" type="ORF">SDC9_150464</name>
</gene>
<evidence type="ECO:0000313" key="1">
    <source>
        <dbReference type="EMBL" id="MPN03237.1"/>
    </source>
</evidence>
<comment type="caution">
    <text evidence="1">The sequence shown here is derived from an EMBL/GenBank/DDBJ whole genome shotgun (WGS) entry which is preliminary data.</text>
</comment>
<protein>
    <submittedName>
        <fullName evidence="1">Uncharacterized protein</fullName>
    </submittedName>
</protein>
<proteinExistence type="predicted"/>
<dbReference type="AlphaFoldDB" id="A0A645EN45"/>
<reference evidence="1" key="1">
    <citation type="submission" date="2019-08" db="EMBL/GenBank/DDBJ databases">
        <authorList>
            <person name="Kucharzyk K."/>
            <person name="Murdoch R.W."/>
            <person name="Higgins S."/>
            <person name="Loffler F."/>
        </authorList>
    </citation>
    <scope>NUCLEOTIDE SEQUENCE</scope>
</reference>
<name>A0A645EN45_9ZZZZ</name>
<organism evidence="1">
    <name type="scientific">bioreactor metagenome</name>
    <dbReference type="NCBI Taxonomy" id="1076179"/>
    <lineage>
        <taxon>unclassified sequences</taxon>
        <taxon>metagenomes</taxon>
        <taxon>ecological metagenomes</taxon>
    </lineage>
</organism>
<sequence>MLLRGVAQHLGEQSAVGGLAVAGVQGARERHVGGQAGLDQSGGVGIDFGQRVARVFQNCGHGLQLLDVVLGAQHHQRAVAGFDVHLEQGREHAGA</sequence>